<evidence type="ECO:0000256" key="1">
    <source>
        <dbReference type="SAM" id="Phobius"/>
    </source>
</evidence>
<accession>A0AAV5A1A5</accession>
<feature type="transmembrane region" description="Helical" evidence="1">
    <location>
        <begin position="407"/>
        <end position="431"/>
    </location>
</feature>
<gene>
    <name evidence="2" type="ORF">Clacol_000981</name>
</gene>
<keyword evidence="3" id="KW-1185">Reference proteome</keyword>
<dbReference type="PANTHER" id="PTHR35043">
    <property type="entry name" value="TRANSCRIPTION FACTOR DOMAIN-CONTAINING PROTEIN"/>
    <property type="match status" value="1"/>
</dbReference>
<dbReference type="PANTHER" id="PTHR35043:SF7">
    <property type="entry name" value="TRANSCRIPTION FACTOR DOMAIN-CONTAINING PROTEIN"/>
    <property type="match status" value="1"/>
</dbReference>
<sequence length="452" mass="51672">MIKIRIILVALIAPEVIVMWALRQYMAAKEIIEKHKGLTMTHAYFSLMGGFVITDQDQNPNHVLVLNSYHQSHDYFRVLLATVTKVDDDIKARLKILITASIEASITANPAGDKPRRLFKFPGADSVLNGMTATLMTEILRMVLESELLQIVSGHEAAIRLLARNMATEGAKIAWPIMMDEEYENLDAVGERFQKRLRGRLQSRLRLKLPERLRVIKEALEMDIQDRSKQDSLAKTFALAQTTWFVGQCIARRAQHLPLTEIELMTCAYATLSAIIYFFWWYKPFRVNCPIMLRSGIVPPEAWKVDTSKQDSDLWVKFVTFLVGTLYNDRDSRNFIAQVLIAAVFGGIHLFAWNYEFPTRVELWLWRVSALSIVGIPLIVLISLIVLERLLIGDSTPEWILVLSTMYFLPTIVLLYIIARIVILILSIISLRKLPVGTLSNVHWLTFVPHID</sequence>
<evidence type="ECO:0000313" key="3">
    <source>
        <dbReference type="Proteomes" id="UP001050691"/>
    </source>
</evidence>
<organism evidence="2 3">
    <name type="scientific">Clathrus columnatus</name>
    <dbReference type="NCBI Taxonomy" id="1419009"/>
    <lineage>
        <taxon>Eukaryota</taxon>
        <taxon>Fungi</taxon>
        <taxon>Dikarya</taxon>
        <taxon>Basidiomycota</taxon>
        <taxon>Agaricomycotina</taxon>
        <taxon>Agaricomycetes</taxon>
        <taxon>Phallomycetidae</taxon>
        <taxon>Phallales</taxon>
        <taxon>Clathraceae</taxon>
        <taxon>Clathrus</taxon>
    </lineage>
</organism>
<dbReference type="EMBL" id="BPWL01000001">
    <property type="protein sequence ID" value="GJJ06785.1"/>
    <property type="molecule type" value="Genomic_DNA"/>
</dbReference>
<name>A0AAV5A1A5_9AGAM</name>
<feature type="transmembrane region" description="Helical" evidence="1">
    <location>
        <begin position="364"/>
        <end position="387"/>
    </location>
</feature>
<protein>
    <submittedName>
        <fullName evidence="2">Uncharacterized protein</fullName>
    </submittedName>
</protein>
<reference evidence="2" key="1">
    <citation type="submission" date="2021-10" db="EMBL/GenBank/DDBJ databases">
        <title>De novo Genome Assembly of Clathrus columnatus (Basidiomycota, Fungi) Using Illumina and Nanopore Sequence Data.</title>
        <authorList>
            <person name="Ogiso-Tanaka E."/>
            <person name="Itagaki H."/>
            <person name="Hosoya T."/>
            <person name="Hosaka K."/>
        </authorList>
    </citation>
    <scope>NUCLEOTIDE SEQUENCE</scope>
    <source>
        <strain evidence="2">MO-923</strain>
    </source>
</reference>
<keyword evidence="1" id="KW-0812">Transmembrane</keyword>
<dbReference type="Proteomes" id="UP001050691">
    <property type="component" value="Unassembled WGS sequence"/>
</dbReference>
<feature type="transmembrane region" description="Helical" evidence="1">
    <location>
        <begin position="262"/>
        <end position="282"/>
    </location>
</feature>
<feature type="transmembrane region" description="Helical" evidence="1">
    <location>
        <begin position="6"/>
        <end position="26"/>
    </location>
</feature>
<keyword evidence="1" id="KW-0472">Membrane</keyword>
<evidence type="ECO:0000313" key="2">
    <source>
        <dbReference type="EMBL" id="GJJ06785.1"/>
    </source>
</evidence>
<comment type="caution">
    <text evidence="2">The sequence shown here is derived from an EMBL/GenBank/DDBJ whole genome shotgun (WGS) entry which is preliminary data.</text>
</comment>
<proteinExistence type="predicted"/>
<feature type="transmembrane region" description="Helical" evidence="1">
    <location>
        <begin position="335"/>
        <end position="352"/>
    </location>
</feature>
<dbReference type="AlphaFoldDB" id="A0AAV5A1A5"/>
<keyword evidence="1" id="KW-1133">Transmembrane helix</keyword>